<name>A0A0F9VI43_9ZZZZ</name>
<dbReference type="AlphaFoldDB" id="A0A0F9VI43"/>
<dbReference type="InterPro" id="IPR011101">
    <property type="entry name" value="DUF5131"/>
</dbReference>
<protein>
    <recommendedName>
        <fullName evidence="2">Phage Gp37Gp68 family protein</fullName>
    </recommendedName>
</protein>
<proteinExistence type="predicted"/>
<sequence length="329" mass="37791">MSKIEWTESTWNPVVGCTKVSPGCDNCYAERMANRVRGMMYFQSTDKSMATWEKYDEVLTMDGKWNGHVFCDESALEIPLHWRKPRMIFSDSMGDMFHKSVPFEFIDKVMGIIVNCPQHTFQILTKRAKRMWEYFDGLFQDYRHSSGVFDLDAAGKITDILPLLNLWLGVTAENQEQADKRIPILLQIPAAVRFVSIEPMLGAVDLSLFGTVPKSWGVGYCHIADLLDWVIVGGESGPGARYCPVDNIRDVVKQCKAAGVPVFVKQMHLWKVRINKILGQKEPKENIYFETIKDAKDWWSECKPKRVLIKDINQFPEDLRIRQYPKGGK</sequence>
<comment type="caution">
    <text evidence="1">The sequence shown here is derived from an EMBL/GenBank/DDBJ whole genome shotgun (WGS) entry which is preliminary data.</text>
</comment>
<dbReference type="Pfam" id="PF07505">
    <property type="entry name" value="DUF5131"/>
    <property type="match status" value="1"/>
</dbReference>
<reference evidence="1" key="1">
    <citation type="journal article" date="2015" name="Nature">
        <title>Complex archaea that bridge the gap between prokaryotes and eukaryotes.</title>
        <authorList>
            <person name="Spang A."/>
            <person name="Saw J.H."/>
            <person name="Jorgensen S.L."/>
            <person name="Zaremba-Niedzwiedzka K."/>
            <person name="Martijn J."/>
            <person name="Lind A.E."/>
            <person name="van Eijk R."/>
            <person name="Schleper C."/>
            <person name="Guy L."/>
            <person name="Ettema T.J."/>
        </authorList>
    </citation>
    <scope>NUCLEOTIDE SEQUENCE</scope>
</reference>
<evidence type="ECO:0008006" key="2">
    <source>
        <dbReference type="Google" id="ProtNLM"/>
    </source>
</evidence>
<organism evidence="1">
    <name type="scientific">marine sediment metagenome</name>
    <dbReference type="NCBI Taxonomy" id="412755"/>
    <lineage>
        <taxon>unclassified sequences</taxon>
        <taxon>metagenomes</taxon>
        <taxon>ecological metagenomes</taxon>
    </lineage>
</organism>
<accession>A0A0F9VI43</accession>
<dbReference type="EMBL" id="LAZR01000349">
    <property type="protein sequence ID" value="KKN73191.1"/>
    <property type="molecule type" value="Genomic_DNA"/>
</dbReference>
<gene>
    <name evidence="1" type="ORF">LCGC14_0403640</name>
</gene>
<evidence type="ECO:0000313" key="1">
    <source>
        <dbReference type="EMBL" id="KKN73191.1"/>
    </source>
</evidence>